<dbReference type="GO" id="GO:0003723">
    <property type="term" value="F:RNA binding"/>
    <property type="evidence" value="ECO:0007669"/>
    <property type="project" value="UniProtKB-UniRule"/>
</dbReference>
<accession>A0A917Q6P9</accession>
<dbReference type="Gene3D" id="3.30.420.10">
    <property type="entry name" value="Ribonuclease H-like superfamily/Ribonuclease H"/>
    <property type="match status" value="1"/>
</dbReference>
<comment type="cofactor">
    <cofactor evidence="2">
        <name>Mg(2+)</name>
        <dbReference type="ChEBI" id="CHEBI:18420"/>
    </cofactor>
</comment>
<dbReference type="RefSeq" id="WP_188911398.1">
    <property type="nucleotide sequence ID" value="NZ_BMMF01000004.1"/>
</dbReference>
<feature type="binding site" evidence="14 15">
    <location>
        <position position="126"/>
    </location>
    <ligand>
        <name>a divalent metal cation</name>
        <dbReference type="ChEBI" id="CHEBI:60240"/>
    </ligand>
</feature>
<dbReference type="AlphaFoldDB" id="A0A917Q6P9"/>
<keyword evidence="13 14" id="KW-0464">Manganese</keyword>
<comment type="cofactor">
    <cofactor evidence="14 15">
        <name>Mn(2+)</name>
        <dbReference type="ChEBI" id="CHEBI:29035"/>
    </cofactor>
    <cofactor evidence="14 15">
        <name>Mg(2+)</name>
        <dbReference type="ChEBI" id="CHEBI:18420"/>
    </cofactor>
    <text evidence="14 15">Manganese or magnesium. Binds 1 divalent metal ion per monomer in the absence of substrate. May bind a second metal ion after substrate binding.</text>
</comment>
<evidence type="ECO:0000313" key="19">
    <source>
        <dbReference type="Proteomes" id="UP000600449"/>
    </source>
</evidence>
<evidence type="ECO:0000256" key="1">
    <source>
        <dbReference type="ARBA" id="ARBA00000077"/>
    </source>
</evidence>
<keyword evidence="10 14" id="KW-0479">Metal-binding</keyword>
<keyword evidence="12 14" id="KW-0378">Hydrolase</keyword>
<dbReference type="GO" id="GO:0006298">
    <property type="term" value="P:mismatch repair"/>
    <property type="evidence" value="ECO:0007669"/>
    <property type="project" value="TreeGrafter"/>
</dbReference>
<feature type="binding site" evidence="14 15">
    <location>
        <position position="36"/>
    </location>
    <ligand>
        <name>a divalent metal cation</name>
        <dbReference type="ChEBI" id="CHEBI:60240"/>
    </ligand>
</feature>
<dbReference type="Proteomes" id="UP000600449">
    <property type="component" value="Unassembled WGS sequence"/>
</dbReference>
<evidence type="ECO:0000256" key="3">
    <source>
        <dbReference type="ARBA" id="ARBA00004065"/>
    </source>
</evidence>
<dbReference type="GO" id="GO:0032299">
    <property type="term" value="C:ribonuclease H2 complex"/>
    <property type="evidence" value="ECO:0007669"/>
    <property type="project" value="TreeGrafter"/>
</dbReference>
<sequence>MSTIVARTRAAQKSLPRLDGRRERALAPGALVAGIDEAGRGPLAGPVVCAAVVFHGPVPRGLADSKKLAAERRDALYETILARAHVAIASAGPAEIDRRNIRGATLAAMCRALLALPCAPDLALVDGRDVPPGLSCEGRAVIGGDGEIAAIAAASIVAKVMRDRMMRRLDLVHPGYGFARHMGYGTPEHLAALAARGVCPAHRRSFAPVRAHLPEADGATHEHGTAHAKEAGDVAGLFLI</sequence>
<dbReference type="PANTHER" id="PTHR10954">
    <property type="entry name" value="RIBONUCLEASE H2 SUBUNIT A"/>
    <property type="match status" value="1"/>
</dbReference>
<evidence type="ECO:0000256" key="14">
    <source>
        <dbReference type="HAMAP-Rule" id="MF_00052"/>
    </source>
</evidence>
<comment type="caution">
    <text evidence="18">The sequence shown here is derived from an EMBL/GenBank/DDBJ whole genome shotgun (WGS) entry which is preliminary data.</text>
</comment>
<dbReference type="HAMAP" id="MF_00052_B">
    <property type="entry name" value="RNase_HII_B"/>
    <property type="match status" value="1"/>
</dbReference>
<dbReference type="GO" id="GO:0005737">
    <property type="term" value="C:cytoplasm"/>
    <property type="evidence" value="ECO:0007669"/>
    <property type="project" value="UniProtKB-SubCell"/>
</dbReference>
<dbReference type="NCBIfam" id="NF000595">
    <property type="entry name" value="PRK00015.1-3"/>
    <property type="match status" value="1"/>
</dbReference>
<dbReference type="GO" id="GO:0004523">
    <property type="term" value="F:RNA-DNA hybrid ribonuclease activity"/>
    <property type="evidence" value="ECO:0007669"/>
    <property type="project" value="UniProtKB-UniRule"/>
</dbReference>
<comment type="catalytic activity">
    <reaction evidence="1 14 15 16">
        <text>Endonucleolytic cleavage to 5'-phosphomonoester.</text>
        <dbReference type="EC" id="3.1.26.4"/>
    </reaction>
</comment>
<comment type="subcellular location">
    <subcellularLocation>
        <location evidence="4 14">Cytoplasm</location>
    </subcellularLocation>
</comment>
<keyword evidence="9 14" id="KW-0540">Nuclease</keyword>
<evidence type="ECO:0000256" key="9">
    <source>
        <dbReference type="ARBA" id="ARBA00022722"/>
    </source>
</evidence>
<comment type="similarity">
    <text evidence="5 14 16">Belongs to the RNase HII family.</text>
</comment>
<keyword evidence="19" id="KW-1185">Reference proteome</keyword>
<dbReference type="PROSITE" id="PS51975">
    <property type="entry name" value="RNASE_H_2"/>
    <property type="match status" value="1"/>
</dbReference>
<evidence type="ECO:0000256" key="10">
    <source>
        <dbReference type="ARBA" id="ARBA00022723"/>
    </source>
</evidence>
<dbReference type="InterPro" id="IPR001352">
    <property type="entry name" value="RNase_HII/HIII"/>
</dbReference>
<dbReference type="SUPFAM" id="SSF53098">
    <property type="entry name" value="Ribonuclease H-like"/>
    <property type="match status" value="1"/>
</dbReference>
<dbReference type="InterPro" id="IPR012337">
    <property type="entry name" value="RNaseH-like_sf"/>
</dbReference>
<evidence type="ECO:0000256" key="15">
    <source>
        <dbReference type="PROSITE-ProRule" id="PRU01319"/>
    </source>
</evidence>
<dbReference type="GO" id="GO:0030145">
    <property type="term" value="F:manganese ion binding"/>
    <property type="evidence" value="ECO:0007669"/>
    <property type="project" value="UniProtKB-UniRule"/>
</dbReference>
<gene>
    <name evidence="14" type="primary">rnhB</name>
    <name evidence="18" type="ORF">GCM10011322_15700</name>
</gene>
<dbReference type="InterPro" id="IPR036397">
    <property type="entry name" value="RNaseH_sf"/>
</dbReference>
<evidence type="ECO:0000256" key="12">
    <source>
        <dbReference type="ARBA" id="ARBA00022801"/>
    </source>
</evidence>
<evidence type="ECO:0000256" key="5">
    <source>
        <dbReference type="ARBA" id="ARBA00007383"/>
    </source>
</evidence>
<evidence type="ECO:0000256" key="8">
    <source>
        <dbReference type="ARBA" id="ARBA00022490"/>
    </source>
</evidence>
<evidence type="ECO:0000256" key="2">
    <source>
        <dbReference type="ARBA" id="ARBA00001946"/>
    </source>
</evidence>
<comment type="function">
    <text evidence="3 14 16">Endonuclease that specifically degrades the RNA of RNA-DNA hybrids.</text>
</comment>
<dbReference type="PANTHER" id="PTHR10954:SF18">
    <property type="entry name" value="RIBONUCLEASE HII"/>
    <property type="match status" value="1"/>
</dbReference>
<dbReference type="EC" id="3.1.26.4" evidence="6 14"/>
<dbReference type="Pfam" id="PF01351">
    <property type="entry name" value="RNase_HII"/>
    <property type="match status" value="1"/>
</dbReference>
<dbReference type="InterPro" id="IPR024567">
    <property type="entry name" value="RNase_HII/HIII_dom"/>
</dbReference>
<evidence type="ECO:0000256" key="13">
    <source>
        <dbReference type="ARBA" id="ARBA00023211"/>
    </source>
</evidence>
<evidence type="ECO:0000256" key="7">
    <source>
        <dbReference type="ARBA" id="ARBA00019179"/>
    </source>
</evidence>
<evidence type="ECO:0000256" key="11">
    <source>
        <dbReference type="ARBA" id="ARBA00022759"/>
    </source>
</evidence>
<evidence type="ECO:0000256" key="16">
    <source>
        <dbReference type="RuleBase" id="RU003515"/>
    </source>
</evidence>
<dbReference type="CDD" id="cd07182">
    <property type="entry name" value="RNase_HII_bacteria_HII_like"/>
    <property type="match status" value="1"/>
</dbReference>
<feature type="binding site" evidence="14 15">
    <location>
        <position position="37"/>
    </location>
    <ligand>
        <name>a divalent metal cation</name>
        <dbReference type="ChEBI" id="CHEBI:60240"/>
    </ligand>
</feature>
<feature type="domain" description="RNase H type-2" evidence="17">
    <location>
        <begin position="30"/>
        <end position="218"/>
    </location>
</feature>
<keyword evidence="11 14" id="KW-0255">Endonuclease</keyword>
<dbReference type="GO" id="GO:0043137">
    <property type="term" value="P:DNA replication, removal of RNA primer"/>
    <property type="evidence" value="ECO:0007669"/>
    <property type="project" value="TreeGrafter"/>
</dbReference>
<proteinExistence type="inferred from homology"/>
<evidence type="ECO:0000313" key="18">
    <source>
        <dbReference type="EMBL" id="GGK30053.1"/>
    </source>
</evidence>
<evidence type="ECO:0000256" key="6">
    <source>
        <dbReference type="ARBA" id="ARBA00012180"/>
    </source>
</evidence>
<name>A0A917Q6P9_9HYPH</name>
<protein>
    <recommendedName>
        <fullName evidence="7 14">Ribonuclease HII</fullName>
        <shortName evidence="14">RNase HII</shortName>
        <ecNumber evidence="6 14">3.1.26.4</ecNumber>
    </recommendedName>
</protein>
<evidence type="ECO:0000259" key="17">
    <source>
        <dbReference type="PROSITE" id="PS51975"/>
    </source>
</evidence>
<dbReference type="EMBL" id="BMMF01000004">
    <property type="protein sequence ID" value="GGK30053.1"/>
    <property type="molecule type" value="Genomic_DNA"/>
</dbReference>
<dbReference type="InterPro" id="IPR022898">
    <property type="entry name" value="RNase_HII"/>
</dbReference>
<evidence type="ECO:0000256" key="4">
    <source>
        <dbReference type="ARBA" id="ARBA00004496"/>
    </source>
</evidence>
<organism evidence="18 19">
    <name type="scientific">Salinarimonas ramus</name>
    <dbReference type="NCBI Taxonomy" id="690164"/>
    <lineage>
        <taxon>Bacteria</taxon>
        <taxon>Pseudomonadati</taxon>
        <taxon>Pseudomonadota</taxon>
        <taxon>Alphaproteobacteria</taxon>
        <taxon>Hyphomicrobiales</taxon>
        <taxon>Salinarimonadaceae</taxon>
        <taxon>Salinarimonas</taxon>
    </lineage>
</organism>
<keyword evidence="8 14" id="KW-0963">Cytoplasm</keyword>
<reference evidence="18 19" key="1">
    <citation type="journal article" date="2014" name="Int. J. Syst. Evol. Microbiol.">
        <title>Complete genome sequence of Corynebacterium casei LMG S-19264T (=DSM 44701T), isolated from a smear-ripened cheese.</title>
        <authorList>
            <consortium name="US DOE Joint Genome Institute (JGI-PGF)"/>
            <person name="Walter F."/>
            <person name="Albersmeier A."/>
            <person name="Kalinowski J."/>
            <person name="Ruckert C."/>
        </authorList>
    </citation>
    <scope>NUCLEOTIDE SEQUENCE [LARGE SCALE GENOMIC DNA]</scope>
    <source>
        <strain evidence="18 19">CGMCC 1.9161</strain>
    </source>
</reference>